<evidence type="ECO:0000313" key="4">
    <source>
        <dbReference type="Proteomes" id="UP000070541"/>
    </source>
</evidence>
<feature type="domain" description="CRISPR type III-associated protein" evidence="2">
    <location>
        <begin position="8"/>
        <end position="218"/>
    </location>
</feature>
<dbReference type="Proteomes" id="UP000070541">
    <property type="component" value="Unassembled WGS sequence"/>
</dbReference>
<dbReference type="GO" id="GO:0051607">
    <property type="term" value="P:defense response to virus"/>
    <property type="evidence" value="ECO:0007669"/>
    <property type="project" value="UniProtKB-KW"/>
</dbReference>
<accession>A0A139MCE3</accession>
<keyword evidence="1" id="KW-0051">Antiviral defense</keyword>
<dbReference type="InterPro" id="IPR013410">
    <property type="entry name" value="CRISPR-assoc_RAMP_Cmr4"/>
</dbReference>
<reference evidence="3 4" key="1">
    <citation type="submission" date="2016-01" db="EMBL/GenBank/DDBJ databases">
        <title>Highly variable Streptococcus oralis are common among viridans streptococci isolated from primates.</title>
        <authorList>
            <person name="Denapaite D."/>
            <person name="Rieger M."/>
            <person name="Koendgen S."/>
            <person name="Brueckner R."/>
            <person name="Ochigava I."/>
            <person name="Kappeler P."/>
            <person name="Maetz-Rensing K."/>
            <person name="Leendertz F."/>
            <person name="Hakenbeck R."/>
        </authorList>
    </citation>
    <scope>NUCLEOTIDE SEQUENCE [LARGE SCALE GENOMIC DNA]</scope>
    <source>
        <strain evidence="3 4">DD05</strain>
    </source>
</reference>
<name>A0A139MCE3_STROR</name>
<proteinExistence type="predicted"/>
<dbReference type="AlphaFoldDB" id="A0A139MCE3"/>
<organism evidence="3 4">
    <name type="scientific">Streptococcus oralis</name>
    <dbReference type="NCBI Taxonomy" id="1303"/>
    <lineage>
        <taxon>Bacteria</taxon>
        <taxon>Bacillati</taxon>
        <taxon>Bacillota</taxon>
        <taxon>Bacilli</taxon>
        <taxon>Lactobacillales</taxon>
        <taxon>Streptococcaceae</taxon>
        <taxon>Streptococcus</taxon>
    </lineage>
</organism>
<dbReference type="PANTHER" id="PTHR36700">
    <property type="entry name" value="CRISPR SYSTEM CMR SUBUNIT CMR4"/>
    <property type="match status" value="1"/>
</dbReference>
<dbReference type="PANTHER" id="PTHR36700:SF1">
    <property type="entry name" value="CRISPR SYSTEM CMR SUBUNIT CMR4"/>
    <property type="match status" value="1"/>
</dbReference>
<protein>
    <submittedName>
        <fullName evidence="3">CRISPR-associated RAMP Cmr4</fullName>
    </submittedName>
</protein>
<dbReference type="RefSeq" id="WP_061416784.1">
    <property type="nucleotide sequence ID" value="NZ_KQ969037.1"/>
</dbReference>
<evidence type="ECO:0000313" key="3">
    <source>
        <dbReference type="EMBL" id="KXT61343.1"/>
    </source>
</evidence>
<dbReference type="EMBL" id="LQOG01000013">
    <property type="protein sequence ID" value="KXT61343.1"/>
    <property type="molecule type" value="Genomic_DNA"/>
</dbReference>
<evidence type="ECO:0000259" key="2">
    <source>
        <dbReference type="Pfam" id="PF03787"/>
    </source>
</evidence>
<sequence length="237" mass="26074">MKAKIFVIECLTNLHVGNGDVNFNIIDNEVERDVVTGFPTINSSGVKGALRAFFEENDLSNIDEIFGSESSKVTTSGALKFLSANLLALPIRSISGEDKPYSIHAPKTACEDFNQMIANFQLEDVSIEDIKGGDEEITLDLDNSCYEKYGLPVIARNSVGEQTNLWYEEVVPHKSIFYFAVVASTSESENLLEIFTDSVREKIIQFGANASVGYGLCKVIKVISRNEEGANNGQEQN</sequence>
<dbReference type="PATRIC" id="fig|1303.76.peg.303"/>
<dbReference type="InterPro" id="IPR005537">
    <property type="entry name" value="RAMP_III_fam"/>
</dbReference>
<gene>
    <name evidence="3" type="ORF">SORDD05_00289</name>
</gene>
<comment type="caution">
    <text evidence="3">The sequence shown here is derived from an EMBL/GenBank/DDBJ whole genome shotgun (WGS) entry which is preliminary data.</text>
</comment>
<dbReference type="Pfam" id="PF03787">
    <property type="entry name" value="RAMPs"/>
    <property type="match status" value="1"/>
</dbReference>
<evidence type="ECO:0000256" key="1">
    <source>
        <dbReference type="ARBA" id="ARBA00023118"/>
    </source>
</evidence>